<accession>L1QHX6</accession>
<protein>
    <recommendedName>
        <fullName evidence="11">DNA-directed RNA polymerase subunit beta'</fullName>
        <shortName evidence="11">RNAP subunit beta'</shortName>
        <ecNumber evidence="11">2.7.7.6</ecNumber>
    </recommendedName>
    <alternativeName>
        <fullName evidence="11">RNA polymerase subunit beta'</fullName>
    </alternativeName>
    <alternativeName>
        <fullName evidence="11">Transcriptase subunit beta'</fullName>
    </alternativeName>
</protein>
<evidence type="ECO:0000256" key="6">
    <source>
        <dbReference type="ARBA" id="ARBA00022723"/>
    </source>
</evidence>
<feature type="binding site" evidence="11">
    <location>
        <position position="60"/>
    </location>
    <ligand>
        <name>Zn(2+)</name>
        <dbReference type="ChEBI" id="CHEBI:29105"/>
        <label>1</label>
    </ligand>
</feature>
<comment type="function">
    <text evidence="1 11 12">DNA-dependent RNA polymerase catalyzes the transcription of DNA into RNA using the four ribonucleoside triphosphates as substrates.</text>
</comment>
<organism evidence="14 15">
    <name type="scientific">Clostridium celatum DSM 1785</name>
    <dbReference type="NCBI Taxonomy" id="545697"/>
    <lineage>
        <taxon>Bacteria</taxon>
        <taxon>Bacillati</taxon>
        <taxon>Bacillota</taxon>
        <taxon>Clostridia</taxon>
        <taxon>Eubacteriales</taxon>
        <taxon>Clostridiaceae</taxon>
        <taxon>Clostridium</taxon>
    </lineage>
</organism>
<keyword evidence="3 11" id="KW-0240">DNA-directed RNA polymerase</keyword>
<dbReference type="Pfam" id="PF04998">
    <property type="entry name" value="RNA_pol_Rpb1_5"/>
    <property type="match status" value="1"/>
</dbReference>
<evidence type="ECO:0000256" key="2">
    <source>
        <dbReference type="ARBA" id="ARBA00006460"/>
    </source>
</evidence>
<dbReference type="FunFam" id="4.10.860.120:FF:000001">
    <property type="entry name" value="DNA-directed RNA polymerase subunit beta"/>
    <property type="match status" value="1"/>
</dbReference>
<feature type="binding site" evidence="11">
    <location>
        <position position="795"/>
    </location>
    <ligand>
        <name>Zn(2+)</name>
        <dbReference type="ChEBI" id="CHEBI:29105"/>
        <label>2</label>
    </ligand>
</feature>
<dbReference type="PANTHER" id="PTHR19376:SF54">
    <property type="entry name" value="DNA-DIRECTED RNA POLYMERASE SUBUNIT BETA"/>
    <property type="match status" value="1"/>
</dbReference>
<dbReference type="NCBIfam" id="TIGR02386">
    <property type="entry name" value="rpoC_TIGR"/>
    <property type="match status" value="1"/>
</dbReference>
<dbReference type="Gene3D" id="2.40.40.20">
    <property type="match status" value="1"/>
</dbReference>
<reference evidence="14 15" key="1">
    <citation type="submission" date="2012-05" db="EMBL/GenBank/DDBJ databases">
        <authorList>
            <person name="Weinstock G."/>
            <person name="Sodergren E."/>
            <person name="Lobos E.A."/>
            <person name="Fulton L."/>
            <person name="Fulton R."/>
            <person name="Courtney L."/>
            <person name="Fronick C."/>
            <person name="O'Laughlin M."/>
            <person name="Godfrey J."/>
            <person name="Wilson R.M."/>
            <person name="Miner T."/>
            <person name="Farmer C."/>
            <person name="Delehaunty K."/>
            <person name="Cordes M."/>
            <person name="Minx P."/>
            <person name="Tomlinson C."/>
            <person name="Chen J."/>
            <person name="Wollam A."/>
            <person name="Pepin K.H."/>
            <person name="Bhonagiri V."/>
            <person name="Zhang X."/>
            <person name="Suruliraj S."/>
            <person name="Warren W."/>
            <person name="Mitreva M."/>
            <person name="Mardis E.R."/>
            <person name="Wilson R.K."/>
        </authorList>
    </citation>
    <scope>NUCLEOTIDE SEQUENCE [LARGE SCALE GENOMIC DNA]</scope>
    <source>
        <strain evidence="14 15">DSM 1785</strain>
    </source>
</reference>
<name>L1QHX6_9CLOT</name>
<comment type="similarity">
    <text evidence="2 11 12">Belongs to the RNA polymerase beta' chain family.</text>
</comment>
<dbReference type="GO" id="GO:0000287">
    <property type="term" value="F:magnesium ion binding"/>
    <property type="evidence" value="ECO:0007669"/>
    <property type="project" value="UniProtKB-UniRule"/>
</dbReference>
<evidence type="ECO:0000256" key="11">
    <source>
        <dbReference type="HAMAP-Rule" id="MF_01322"/>
    </source>
</evidence>
<dbReference type="Gene3D" id="2.40.50.100">
    <property type="match status" value="1"/>
</dbReference>
<dbReference type="AlphaFoldDB" id="L1QHX6"/>
<dbReference type="FunFam" id="1.10.150.390:FF:000002">
    <property type="entry name" value="DNA-directed RNA polymerase subunit beta"/>
    <property type="match status" value="1"/>
</dbReference>
<gene>
    <name evidence="11" type="primary">rpoC</name>
    <name evidence="14" type="ORF">HMPREF0216_01482</name>
</gene>
<evidence type="ECO:0000256" key="9">
    <source>
        <dbReference type="ARBA" id="ARBA00023163"/>
    </source>
</evidence>
<dbReference type="Gene3D" id="1.10.1790.20">
    <property type="match status" value="1"/>
</dbReference>
<evidence type="ECO:0000256" key="12">
    <source>
        <dbReference type="RuleBase" id="RU004279"/>
    </source>
</evidence>
<feature type="binding site" evidence="11">
    <location>
        <position position="78"/>
    </location>
    <ligand>
        <name>Zn(2+)</name>
        <dbReference type="ChEBI" id="CHEBI:29105"/>
        <label>1</label>
    </ligand>
</feature>
<feature type="binding site" evidence="11">
    <location>
        <position position="452"/>
    </location>
    <ligand>
        <name>Mg(2+)</name>
        <dbReference type="ChEBI" id="CHEBI:18420"/>
    </ligand>
</feature>
<dbReference type="OrthoDB" id="9815296at2"/>
<feature type="domain" description="RNA polymerase N-terminal" evidence="13">
    <location>
        <begin position="225"/>
        <end position="504"/>
    </location>
</feature>
<dbReference type="InterPro" id="IPR007066">
    <property type="entry name" value="RNA_pol_Rpb1_3"/>
</dbReference>
<dbReference type="Gene3D" id="1.10.150.390">
    <property type="match status" value="1"/>
</dbReference>
<feature type="binding site" evidence="11">
    <location>
        <position position="879"/>
    </location>
    <ligand>
        <name>Zn(2+)</name>
        <dbReference type="ChEBI" id="CHEBI:29105"/>
        <label>2</label>
    </ligand>
</feature>
<evidence type="ECO:0000259" key="13">
    <source>
        <dbReference type="SMART" id="SM00663"/>
    </source>
</evidence>
<comment type="subunit">
    <text evidence="11">The RNAP catalytic core consists of 2 alpha, 1 beta, 1 beta' and 1 omega subunit. When a sigma factor is associated with the core the holoenzyme is formed, which can initiate transcription.</text>
</comment>
<dbReference type="FunFam" id="1.10.40.90:FF:000001">
    <property type="entry name" value="DNA-directed RNA polymerase subunit beta"/>
    <property type="match status" value="1"/>
</dbReference>
<dbReference type="HAMAP" id="MF_01322">
    <property type="entry name" value="RNApol_bact_RpoC"/>
    <property type="match status" value="1"/>
</dbReference>
<dbReference type="HOGENOM" id="CLU_000524_3_1_9"/>
<dbReference type="EMBL" id="AMEZ01000040">
    <property type="protein sequence ID" value="EKY27270.1"/>
    <property type="molecule type" value="Genomic_DNA"/>
</dbReference>
<dbReference type="InterPro" id="IPR038120">
    <property type="entry name" value="Rpb1_funnel_sf"/>
</dbReference>
<evidence type="ECO:0000256" key="8">
    <source>
        <dbReference type="ARBA" id="ARBA00022842"/>
    </source>
</evidence>
<sequence length="1178" mass="130852">MFELNNFDAIQIGLASPSQIREWSRGEVKKPETINYRTLKPERDGLFCERIFGPMKDWECHCGKYKRVRYKGIVCDRCGVEVTKAKVRRERMGHIELAAPVSHIWYFKGIPSRMGLLLDMSPRALEKVLYFASYIVIDPKETSLLKKQLLSEKEYREAVDKFGEESFVAGMGAEAVQEILGEIDLDASSRDLKEELKTSSGQKKVRIIRRLEVVESFRKSGNDPRWMVINVIPVIPPDLRPMVQLDGGRFATSDLNDLYRRVINRNNRLKKLLDLGAPDIIVRNEKRMLQEAVDALIDNGRRGRPVTGPGNRPLKSLSDMLKGKQGRFRQNLLGKRVDYSGRSVIVVGPELKMYQCGLPKEMALELFKPFVMKKLVEDGVAHNIKSAKRMVERVNDQVWDILEEVITDHPVLLNRAPTLHRLGIQAFQPVLVEGRAIKLHPLVCTAYNADFDGDQMAVHVPLSVEAQAEARFLMLAAGNIMKPSDGKPVCVPTQDMVLGSYYLTMDKEGAKGEGSVFSSIDEAIMAYNVGEIAVHAAIKVRMFKEVNGEVKSGIINTTVGKIIFNESIPQDLGYVDRTNPETEFDLEVDFLITKKTLGKLIDKCYIKHGPTNTSIMLDNIKALGYHYSSIGAVTVAASDMIVPEAKYALLKDAEETVEKVEKMYKRGFISEDERYEKVIEKWSKTTEDVANALMDSLDKFNPIFMMADSGARGSKAQIKQLAGMRGLMAAPSGKIIELPIKASFREGLDVLEYFISTHGARKGNADTALKTADSGYLTRRLVDVSQDVIVREEDCGTERGLIVSEIKEGNEVIEGLAERLYGRYTAEEVINPQTGEILIGKDEYIESDMADKITAAGVKKVKIRSVFTCNCKVGVCAKCYGMNMATAQKINIGEAVGIIAAQSIGEPGTQLTMRTFHTGGVATGADITQGLPRVEELFEARKPKGLAIVSEIAGTVRVEETKKKKTVFVMGADGEERSYDIPFGSRLRVSDDDIIEAGDEITEGSVNPHDIMSIKGVEGARRYLLSEVQKVYRLQGVDINDKHLEVVVRQMTRKVKVSDSGDTELLPGTMIDMFDFEAENERVREFGGEEAKGEIALLGITKAALATDSFLSAASFQETTRVLTEAAIKGKIDPLIGLKENVIIGKLIPAGTGMMRYRTVKLDVPGQDEEKEIANTIE</sequence>
<keyword evidence="15" id="KW-1185">Reference proteome</keyword>
<evidence type="ECO:0000313" key="14">
    <source>
        <dbReference type="EMBL" id="EKY27270.1"/>
    </source>
</evidence>
<dbReference type="GO" id="GO:0003677">
    <property type="term" value="F:DNA binding"/>
    <property type="evidence" value="ECO:0007669"/>
    <property type="project" value="UniProtKB-UniRule"/>
</dbReference>
<dbReference type="GO" id="GO:0000428">
    <property type="term" value="C:DNA-directed RNA polymerase complex"/>
    <property type="evidence" value="ECO:0007669"/>
    <property type="project" value="UniProtKB-KW"/>
</dbReference>
<dbReference type="GO" id="GO:0003899">
    <property type="term" value="F:DNA-directed RNA polymerase activity"/>
    <property type="evidence" value="ECO:0007669"/>
    <property type="project" value="UniProtKB-UniRule"/>
</dbReference>
<dbReference type="InterPro" id="IPR007080">
    <property type="entry name" value="RNA_pol_Rpb1_1"/>
</dbReference>
<dbReference type="InterPro" id="IPR006592">
    <property type="entry name" value="RNA_pol_N"/>
</dbReference>
<dbReference type="EC" id="2.7.7.6" evidence="11"/>
<dbReference type="Gene3D" id="1.10.274.100">
    <property type="entry name" value="RNA polymerase Rpb1, domain 3"/>
    <property type="match status" value="1"/>
</dbReference>
<dbReference type="InterPro" id="IPR042102">
    <property type="entry name" value="RNA_pol_Rpb1_3_sf"/>
</dbReference>
<dbReference type="CDD" id="cd01609">
    <property type="entry name" value="RNAP_beta'_N"/>
    <property type="match status" value="1"/>
</dbReference>
<dbReference type="Proteomes" id="UP000010420">
    <property type="component" value="Unassembled WGS sequence"/>
</dbReference>
<keyword evidence="6 11" id="KW-0479">Metal-binding</keyword>
<dbReference type="Gene3D" id="1.10.132.30">
    <property type="match status" value="1"/>
</dbReference>
<feature type="binding site" evidence="11">
    <location>
        <position position="869"/>
    </location>
    <ligand>
        <name>Zn(2+)</name>
        <dbReference type="ChEBI" id="CHEBI:29105"/>
        <label>2</label>
    </ligand>
</feature>
<keyword evidence="4 11" id="KW-0808">Transferase</keyword>
<evidence type="ECO:0000256" key="10">
    <source>
        <dbReference type="ARBA" id="ARBA00048552"/>
    </source>
</evidence>
<evidence type="ECO:0000256" key="1">
    <source>
        <dbReference type="ARBA" id="ARBA00004026"/>
    </source>
</evidence>
<dbReference type="Pfam" id="PF04997">
    <property type="entry name" value="RNA_pol_Rpb1_1"/>
    <property type="match status" value="1"/>
</dbReference>
<dbReference type="InterPro" id="IPR045867">
    <property type="entry name" value="DNA-dir_RpoC_beta_prime"/>
</dbReference>
<comment type="cofactor">
    <cofactor evidence="11">
        <name>Zn(2+)</name>
        <dbReference type="ChEBI" id="CHEBI:29105"/>
    </cofactor>
    <text evidence="11">Binds 2 Zn(2+) ions per subunit.</text>
</comment>
<dbReference type="InterPro" id="IPR012754">
    <property type="entry name" value="DNA-dir_RpoC_beta_prime_bact"/>
</dbReference>
<dbReference type="InterPro" id="IPR000722">
    <property type="entry name" value="RNA_pol_asu"/>
</dbReference>
<dbReference type="SUPFAM" id="SSF64484">
    <property type="entry name" value="beta and beta-prime subunits of DNA dependent RNA-polymerase"/>
    <property type="match status" value="1"/>
</dbReference>
<dbReference type="InterPro" id="IPR007083">
    <property type="entry name" value="RNA_pol_Rpb1_4"/>
</dbReference>
<keyword evidence="7 11" id="KW-0862">Zinc</keyword>
<comment type="caution">
    <text evidence="14">The sequence shown here is derived from an EMBL/GenBank/DDBJ whole genome shotgun (WGS) entry which is preliminary data.</text>
</comment>
<dbReference type="Gene3D" id="4.10.860.120">
    <property type="entry name" value="RNA polymerase II, clamp domain"/>
    <property type="match status" value="1"/>
</dbReference>
<keyword evidence="8 11" id="KW-0460">Magnesium</keyword>
<dbReference type="Pfam" id="PF04983">
    <property type="entry name" value="RNA_pol_Rpb1_3"/>
    <property type="match status" value="1"/>
</dbReference>
<evidence type="ECO:0000313" key="15">
    <source>
        <dbReference type="Proteomes" id="UP000010420"/>
    </source>
</evidence>
<dbReference type="eggNOG" id="COG0086">
    <property type="taxonomic scope" value="Bacteria"/>
</dbReference>
<comment type="catalytic activity">
    <reaction evidence="10 11 12">
        <text>RNA(n) + a ribonucleoside 5'-triphosphate = RNA(n+1) + diphosphate</text>
        <dbReference type="Rhea" id="RHEA:21248"/>
        <dbReference type="Rhea" id="RHEA-COMP:14527"/>
        <dbReference type="Rhea" id="RHEA-COMP:17342"/>
        <dbReference type="ChEBI" id="CHEBI:33019"/>
        <dbReference type="ChEBI" id="CHEBI:61557"/>
        <dbReference type="ChEBI" id="CHEBI:140395"/>
        <dbReference type="EC" id="2.7.7.6"/>
    </reaction>
</comment>
<dbReference type="SMART" id="SM00663">
    <property type="entry name" value="RPOLA_N"/>
    <property type="match status" value="1"/>
</dbReference>
<dbReference type="InterPro" id="IPR007081">
    <property type="entry name" value="RNA_pol_Rpb1_5"/>
</dbReference>
<keyword evidence="9 11" id="KW-0804">Transcription</keyword>
<dbReference type="PATRIC" id="fig|545697.3.peg.1460"/>
<comment type="cofactor">
    <cofactor evidence="11">
        <name>Mg(2+)</name>
        <dbReference type="ChEBI" id="CHEBI:18420"/>
    </cofactor>
    <text evidence="11">Binds 1 Mg(2+) ion per subunit.</text>
</comment>
<dbReference type="RefSeq" id="WP_005212823.1">
    <property type="nucleotide sequence ID" value="NZ_KB291632.1"/>
</dbReference>
<evidence type="ECO:0000256" key="4">
    <source>
        <dbReference type="ARBA" id="ARBA00022679"/>
    </source>
</evidence>
<feature type="binding site" evidence="11">
    <location>
        <position position="876"/>
    </location>
    <ligand>
        <name>Zn(2+)</name>
        <dbReference type="ChEBI" id="CHEBI:29105"/>
        <label>2</label>
    </ligand>
</feature>
<dbReference type="STRING" id="545697.HMPREF0216_01482"/>
<dbReference type="Pfam" id="PF05000">
    <property type="entry name" value="RNA_pol_Rpb1_4"/>
    <property type="match status" value="1"/>
</dbReference>
<feature type="binding site" evidence="11">
    <location>
        <position position="450"/>
    </location>
    <ligand>
        <name>Mg(2+)</name>
        <dbReference type="ChEBI" id="CHEBI:18420"/>
    </ligand>
</feature>
<dbReference type="InterPro" id="IPR044893">
    <property type="entry name" value="RNA_pol_Rpb1_clamp_domain"/>
</dbReference>
<dbReference type="CDD" id="cd02655">
    <property type="entry name" value="RNAP_beta'_C"/>
    <property type="match status" value="1"/>
</dbReference>
<evidence type="ECO:0000256" key="7">
    <source>
        <dbReference type="ARBA" id="ARBA00022833"/>
    </source>
</evidence>
<feature type="binding site" evidence="11">
    <location>
        <position position="75"/>
    </location>
    <ligand>
        <name>Zn(2+)</name>
        <dbReference type="ChEBI" id="CHEBI:29105"/>
        <label>1</label>
    </ligand>
</feature>
<dbReference type="GO" id="GO:0008270">
    <property type="term" value="F:zinc ion binding"/>
    <property type="evidence" value="ECO:0007669"/>
    <property type="project" value="UniProtKB-UniRule"/>
</dbReference>
<dbReference type="GO" id="GO:0006351">
    <property type="term" value="P:DNA-templated transcription"/>
    <property type="evidence" value="ECO:0007669"/>
    <property type="project" value="UniProtKB-UniRule"/>
</dbReference>
<evidence type="ECO:0000256" key="3">
    <source>
        <dbReference type="ARBA" id="ARBA00022478"/>
    </source>
</evidence>
<dbReference type="Gene3D" id="1.10.40.90">
    <property type="match status" value="1"/>
</dbReference>
<dbReference type="PANTHER" id="PTHR19376">
    <property type="entry name" value="DNA-DIRECTED RNA POLYMERASE"/>
    <property type="match status" value="1"/>
</dbReference>
<feature type="binding site" evidence="11">
    <location>
        <position position="62"/>
    </location>
    <ligand>
        <name>Zn(2+)</name>
        <dbReference type="ChEBI" id="CHEBI:29105"/>
        <label>1</label>
    </ligand>
</feature>
<proteinExistence type="inferred from homology"/>
<feature type="binding site" evidence="11">
    <location>
        <position position="454"/>
    </location>
    <ligand>
        <name>Mg(2+)</name>
        <dbReference type="ChEBI" id="CHEBI:18420"/>
    </ligand>
</feature>
<dbReference type="Pfam" id="PF00623">
    <property type="entry name" value="RNA_pol_Rpb1_2"/>
    <property type="match status" value="1"/>
</dbReference>
<evidence type="ECO:0000256" key="5">
    <source>
        <dbReference type="ARBA" id="ARBA00022695"/>
    </source>
</evidence>
<keyword evidence="5 11" id="KW-0548">Nucleotidyltransferase</keyword>